<dbReference type="GeneID" id="39728722"/>
<proteinExistence type="predicted"/>
<sequence length="636" mass="77050">MYINKVNLFKYEEKNKKLNSFLLNSNYSMNNNDNKNIQQMNLEKCEKASILLDNFNVLNQLTLKEENKKFQRNALNDYILYNYDNIGYEKSTDSNFSNSENIFDLTKFHFKERNHESSLNENSLYDNSKYIYENKYKNIDYNRNYEKESEVYYQDIISNNYEDSEENEDNSDEKINFRHNSQNTNNNYYNKLEKYKYNEKNNYEDINICTNNKVENISRKKKTKCNYIEKIFDLKKEKDLLKDKKNNSGDIKKKNEVENKFVMENKNKNILKEKNIKNKRKNEIFYEKLLKEKVNFYEEEKEEIKKSFENKLEEVIKNYEEEKEKKKNLINNIYTKYINIKNELIKANNEKQNLKKENDILKEELKNPTNYCINNKMLNSYKEKLDYYIFLSKNKDIKIKNLEEELKATRKNLEEKEKISCVISEEKKNLHKMNVLLKKDTIYLQKKLEKLKKMKEEMKEIILYKEMKINYFINILNIIDETIMNENENNKQPKKKGNDKVEIDAIKNINKKIIIKSILHKIKDLNKKIKKHDKTLENFQNQDDKFLYNKDEVILKSNNNDKKEKNENELIDNYFNSQNFILNEDEQNLIKENEHIKTFFTNYNESNTNDILINNLEAKIELENVENANVDVKKKE</sequence>
<feature type="coiled-coil region" evidence="1">
    <location>
        <begin position="515"/>
        <end position="542"/>
    </location>
</feature>
<feature type="region of interest" description="Disordered" evidence="2">
    <location>
        <begin position="163"/>
        <end position="182"/>
    </location>
</feature>
<dbReference type="OMA" id="YMNMRNE"/>
<evidence type="ECO:0000256" key="1">
    <source>
        <dbReference type="SAM" id="Coils"/>
    </source>
</evidence>
<accession>A0A1J1GSI9</accession>
<evidence type="ECO:0000313" key="3">
    <source>
        <dbReference type="EMBL" id="CRG95431.1"/>
    </source>
</evidence>
<evidence type="ECO:0000256" key="2">
    <source>
        <dbReference type="SAM" id="MobiDB-lite"/>
    </source>
</evidence>
<feature type="coiled-coil region" evidence="1">
    <location>
        <begin position="392"/>
        <end position="419"/>
    </location>
</feature>
<protein>
    <submittedName>
        <fullName evidence="3">Uncharacterized protein</fullName>
    </submittedName>
</protein>
<evidence type="ECO:0000313" key="4">
    <source>
        <dbReference type="Proteomes" id="UP000220797"/>
    </source>
</evidence>
<organism evidence="3 4">
    <name type="scientific">Plasmodium gallinaceum</name>
    <dbReference type="NCBI Taxonomy" id="5849"/>
    <lineage>
        <taxon>Eukaryota</taxon>
        <taxon>Sar</taxon>
        <taxon>Alveolata</taxon>
        <taxon>Apicomplexa</taxon>
        <taxon>Aconoidasida</taxon>
        <taxon>Haemosporida</taxon>
        <taxon>Plasmodiidae</taxon>
        <taxon>Plasmodium</taxon>
        <taxon>Plasmodium (Haemamoeba)</taxon>
    </lineage>
</organism>
<name>A0A1J1GSI9_PLAGA</name>
<dbReference type="Proteomes" id="UP000220797">
    <property type="component" value="Unassembled WGS sequence"/>
</dbReference>
<dbReference type="EMBL" id="CVMV01000033">
    <property type="protein sequence ID" value="CRG95431.1"/>
    <property type="molecule type" value="Genomic_DNA"/>
</dbReference>
<keyword evidence="1" id="KW-0175">Coiled coil</keyword>
<reference evidence="3" key="1">
    <citation type="submission" date="2015-04" db="EMBL/GenBank/DDBJ databases">
        <authorList>
            <consortium name="Pathogen Informatics"/>
        </authorList>
    </citation>
    <scope>NUCLEOTIDE SEQUENCE [LARGE SCALE GENOMIC DNA]</scope>
    <source>
        <strain evidence="3">8A</strain>
    </source>
</reference>
<keyword evidence="4" id="KW-1185">Reference proteome</keyword>
<gene>
    <name evidence="3" type="ORF">PGAL8A_00020000</name>
</gene>
<dbReference type="VEuPathDB" id="PlasmoDB:PGAL8A_00020000"/>
<dbReference type="AlphaFoldDB" id="A0A1J1GSI9"/>
<comment type="caution">
    <text evidence="3">The sequence shown here is derived from an EMBL/GenBank/DDBJ whole genome shotgun (WGS) entry which is preliminary data.</text>
</comment>
<dbReference type="RefSeq" id="XP_028528242.1">
    <property type="nucleotide sequence ID" value="XM_028671606.1"/>
</dbReference>
<feature type="coiled-coil region" evidence="1">
    <location>
        <begin position="287"/>
        <end position="367"/>
    </location>
</feature>
<dbReference type="OrthoDB" id="376497at2759"/>